<sequence length="46" mass="5186">MAEIWALSKYNVTATLQVFYRYLICLEPHNVPVMANLLGISSNLGM</sequence>
<protein>
    <submittedName>
        <fullName evidence="1">Uncharacterized protein</fullName>
    </submittedName>
</protein>
<accession>A0A0A9ECS7</accession>
<name>A0A0A9ECS7_ARUDO</name>
<organism evidence="1">
    <name type="scientific">Arundo donax</name>
    <name type="common">Giant reed</name>
    <name type="synonym">Donax arundinaceus</name>
    <dbReference type="NCBI Taxonomy" id="35708"/>
    <lineage>
        <taxon>Eukaryota</taxon>
        <taxon>Viridiplantae</taxon>
        <taxon>Streptophyta</taxon>
        <taxon>Embryophyta</taxon>
        <taxon>Tracheophyta</taxon>
        <taxon>Spermatophyta</taxon>
        <taxon>Magnoliopsida</taxon>
        <taxon>Liliopsida</taxon>
        <taxon>Poales</taxon>
        <taxon>Poaceae</taxon>
        <taxon>PACMAD clade</taxon>
        <taxon>Arundinoideae</taxon>
        <taxon>Arundineae</taxon>
        <taxon>Arundo</taxon>
    </lineage>
</organism>
<dbReference type="AlphaFoldDB" id="A0A0A9ECS7"/>
<reference evidence="1" key="2">
    <citation type="journal article" date="2015" name="Data Brief">
        <title>Shoot transcriptome of the giant reed, Arundo donax.</title>
        <authorList>
            <person name="Barrero R.A."/>
            <person name="Guerrero F.D."/>
            <person name="Moolhuijzen P."/>
            <person name="Goolsby J.A."/>
            <person name="Tidwell J."/>
            <person name="Bellgard S.E."/>
            <person name="Bellgard M.I."/>
        </authorList>
    </citation>
    <scope>NUCLEOTIDE SEQUENCE</scope>
    <source>
        <tissue evidence="1">Shoot tissue taken approximately 20 cm above the soil surface</tissue>
    </source>
</reference>
<dbReference type="EMBL" id="GBRH01201072">
    <property type="protein sequence ID" value="JAD96823.1"/>
    <property type="molecule type" value="Transcribed_RNA"/>
</dbReference>
<evidence type="ECO:0000313" key="1">
    <source>
        <dbReference type="EMBL" id="JAD96823.1"/>
    </source>
</evidence>
<proteinExistence type="predicted"/>
<reference evidence="1" key="1">
    <citation type="submission" date="2014-09" db="EMBL/GenBank/DDBJ databases">
        <authorList>
            <person name="Magalhaes I.L.F."/>
            <person name="Oliveira U."/>
            <person name="Santos F.R."/>
            <person name="Vidigal T.H.D.A."/>
            <person name="Brescovit A.D."/>
            <person name="Santos A.J."/>
        </authorList>
    </citation>
    <scope>NUCLEOTIDE SEQUENCE</scope>
    <source>
        <tissue evidence="1">Shoot tissue taken approximately 20 cm above the soil surface</tissue>
    </source>
</reference>